<evidence type="ECO:0000256" key="8">
    <source>
        <dbReference type="PROSITE-ProRule" id="PRU00175"/>
    </source>
</evidence>
<dbReference type="AlphaFoldDB" id="A0A816DW92"/>
<accession>A0A816DW92</accession>
<name>A0A816DW92_9BILA</name>
<dbReference type="UniPathway" id="UPA00143"/>
<dbReference type="InterPro" id="IPR013083">
    <property type="entry name" value="Znf_RING/FYVE/PHD"/>
</dbReference>
<dbReference type="CDD" id="cd09633">
    <property type="entry name" value="Deltex_C"/>
    <property type="match status" value="1"/>
</dbReference>
<organism evidence="11 12">
    <name type="scientific">Rotaria magnacalcarata</name>
    <dbReference type="NCBI Taxonomy" id="392030"/>
    <lineage>
        <taxon>Eukaryota</taxon>
        <taxon>Metazoa</taxon>
        <taxon>Spiralia</taxon>
        <taxon>Gnathifera</taxon>
        <taxon>Rotifera</taxon>
        <taxon>Eurotatoria</taxon>
        <taxon>Bdelloidea</taxon>
        <taxon>Philodinida</taxon>
        <taxon>Philodinidae</taxon>
        <taxon>Rotaria</taxon>
    </lineage>
</organism>
<dbReference type="InterPro" id="IPR001841">
    <property type="entry name" value="Znf_RING"/>
</dbReference>
<feature type="domain" description="RING-type" evidence="10">
    <location>
        <begin position="180"/>
        <end position="221"/>
    </location>
</feature>
<keyword evidence="5 9" id="KW-0479">Metal-binding</keyword>
<dbReference type="Pfam" id="PF18102">
    <property type="entry name" value="DTC"/>
    <property type="match status" value="1"/>
</dbReference>
<comment type="catalytic activity">
    <reaction evidence="1 9">
        <text>S-ubiquitinyl-[E2 ubiquitin-conjugating enzyme]-L-cysteine + [acceptor protein]-L-lysine = [E2 ubiquitin-conjugating enzyme]-L-cysteine + N(6)-ubiquitinyl-[acceptor protein]-L-lysine.</text>
        <dbReference type="EC" id="2.3.2.27"/>
    </reaction>
</comment>
<dbReference type="SMART" id="SM00184">
    <property type="entry name" value="RING"/>
    <property type="match status" value="3"/>
</dbReference>
<comment type="subcellular location">
    <subcellularLocation>
        <location evidence="9">Cytoplasm</location>
    </subcellularLocation>
</comment>
<dbReference type="Proteomes" id="UP000663834">
    <property type="component" value="Unassembled WGS sequence"/>
</dbReference>
<dbReference type="InterPro" id="IPR039396">
    <property type="entry name" value="Deltex_C"/>
</dbReference>
<dbReference type="EMBL" id="CAJNOW010015568">
    <property type="protein sequence ID" value="CAF1642734.1"/>
    <property type="molecule type" value="Genomic_DNA"/>
</dbReference>
<dbReference type="PANTHER" id="PTHR12622">
    <property type="entry name" value="DELTEX-RELATED"/>
    <property type="match status" value="1"/>
</dbReference>
<evidence type="ECO:0000256" key="7">
    <source>
        <dbReference type="ARBA" id="ARBA00022833"/>
    </source>
</evidence>
<dbReference type="GO" id="GO:0008270">
    <property type="term" value="F:zinc ion binding"/>
    <property type="evidence" value="ECO:0007669"/>
    <property type="project" value="UniProtKB-KW"/>
</dbReference>
<evidence type="ECO:0000256" key="5">
    <source>
        <dbReference type="ARBA" id="ARBA00022723"/>
    </source>
</evidence>
<reference evidence="11" key="1">
    <citation type="submission" date="2021-02" db="EMBL/GenBank/DDBJ databases">
        <authorList>
            <person name="Nowell W R."/>
        </authorList>
    </citation>
    <scope>NUCLEOTIDE SEQUENCE</scope>
</reference>
<dbReference type="InterPro" id="IPR039398">
    <property type="entry name" value="Deltex_fam"/>
</dbReference>
<keyword evidence="4 9" id="KW-0808">Transferase</keyword>
<evidence type="ECO:0000256" key="1">
    <source>
        <dbReference type="ARBA" id="ARBA00000900"/>
    </source>
</evidence>
<dbReference type="GO" id="GO:0007219">
    <property type="term" value="P:Notch signaling pathway"/>
    <property type="evidence" value="ECO:0007669"/>
    <property type="project" value="InterPro"/>
</dbReference>
<keyword evidence="9" id="KW-0963">Cytoplasm</keyword>
<evidence type="ECO:0000259" key="10">
    <source>
        <dbReference type="PROSITE" id="PS50089"/>
    </source>
</evidence>
<comment type="caution">
    <text evidence="11">The sequence shown here is derived from an EMBL/GenBank/DDBJ whole genome shotgun (WGS) entry which is preliminary data.</text>
</comment>
<evidence type="ECO:0000256" key="6">
    <source>
        <dbReference type="ARBA" id="ARBA00022771"/>
    </source>
</evidence>
<evidence type="ECO:0000256" key="9">
    <source>
        <dbReference type="RuleBase" id="RU367105"/>
    </source>
</evidence>
<dbReference type="EC" id="2.3.2.27" evidence="9"/>
<keyword evidence="7 9" id="KW-0862">Zinc</keyword>
<proteinExistence type="inferred from homology"/>
<evidence type="ECO:0000256" key="2">
    <source>
        <dbReference type="ARBA" id="ARBA00004906"/>
    </source>
</evidence>
<comment type="similarity">
    <text evidence="3 9">Belongs to the Deltex family.</text>
</comment>
<dbReference type="InterPro" id="IPR039399">
    <property type="entry name" value="Deltex_C_sf"/>
</dbReference>
<dbReference type="SUPFAM" id="SSF57850">
    <property type="entry name" value="RING/U-box"/>
    <property type="match status" value="1"/>
</dbReference>
<dbReference type="InterPro" id="IPR017907">
    <property type="entry name" value="Znf_RING_CS"/>
</dbReference>
<protein>
    <recommendedName>
        <fullName evidence="9">E3 ubiquitin-protein ligase</fullName>
        <ecNumber evidence="9">2.3.2.27</ecNumber>
    </recommendedName>
</protein>
<evidence type="ECO:0000313" key="11">
    <source>
        <dbReference type="EMBL" id="CAF1642734.1"/>
    </source>
</evidence>
<dbReference type="PROSITE" id="PS50089">
    <property type="entry name" value="ZF_RING_2"/>
    <property type="match status" value="2"/>
</dbReference>
<dbReference type="GO" id="GO:0016567">
    <property type="term" value="P:protein ubiquitination"/>
    <property type="evidence" value="ECO:0007669"/>
    <property type="project" value="UniProtKB-UniRule"/>
</dbReference>
<feature type="domain" description="RING-type" evidence="10">
    <location>
        <begin position="5"/>
        <end position="43"/>
    </location>
</feature>
<evidence type="ECO:0000256" key="3">
    <source>
        <dbReference type="ARBA" id="ARBA00009413"/>
    </source>
</evidence>
<dbReference type="GO" id="GO:0061630">
    <property type="term" value="F:ubiquitin protein ligase activity"/>
    <property type="evidence" value="ECO:0007669"/>
    <property type="project" value="UniProtKB-UniRule"/>
</dbReference>
<dbReference type="OrthoDB" id="527344at2759"/>
<dbReference type="Gene3D" id="3.30.390.130">
    <property type="match status" value="1"/>
</dbReference>
<dbReference type="Gene3D" id="3.30.40.10">
    <property type="entry name" value="Zinc/RING finger domain, C3HC4 (zinc finger)"/>
    <property type="match status" value="1"/>
</dbReference>
<gene>
    <name evidence="11" type="ORF">KQP761_LOCUS28363</name>
</gene>
<evidence type="ECO:0000313" key="12">
    <source>
        <dbReference type="Proteomes" id="UP000663834"/>
    </source>
</evidence>
<dbReference type="GO" id="GO:0005737">
    <property type="term" value="C:cytoplasm"/>
    <property type="evidence" value="ECO:0007669"/>
    <property type="project" value="UniProtKB-SubCell"/>
</dbReference>
<comment type="pathway">
    <text evidence="2 9">Protein modification; protein ubiquitination.</text>
</comment>
<evidence type="ECO:0000256" key="4">
    <source>
        <dbReference type="ARBA" id="ARBA00022679"/>
    </source>
</evidence>
<dbReference type="Pfam" id="PF13639">
    <property type="entry name" value="zf-RING_2"/>
    <property type="match status" value="1"/>
</dbReference>
<sequence>MNSLCEWCDSQPADSQVTNNCQHKLCCKCIIDDKTCQSNCPMCWYTNGSKFIRNNKICGVCCSGINLGDKIVHCKEGKHGHCSECYENGCILCQFRKTKLWNDVPYRHLGANSQQVLYTCHIWQTKYEDFKQSTMNSKMTSDRDDPSPMDVDDKEYCISGQYLSQKHTKKSSTNEEVGDCMICLENLGSSYHKLEVCGHLFHKLCINQWFQSTGKQSCPNCGYVYGISKGPQPSNGQMTCKFLPMPLPGFENEKYGFHEAPTIEITYRFPPGTQGPLNPNPGSHFSGTTRTAYLPNNKEGKDILKLLKKAFDDQHIFTIGRSSTSGQDNVITWNDIHHKTSIHGGPDRFGYPDPTYLFRVRQELSDKGYK</sequence>
<dbReference type="PROSITE" id="PS00518">
    <property type="entry name" value="ZF_RING_1"/>
    <property type="match status" value="1"/>
</dbReference>
<keyword evidence="6 8" id="KW-0863">Zinc-finger</keyword>